<dbReference type="InterPro" id="IPR050815">
    <property type="entry name" value="TF_fung"/>
</dbReference>
<comment type="subcellular location">
    <subcellularLocation>
        <location evidence="1">Nucleus</location>
    </subcellularLocation>
</comment>
<keyword evidence="8" id="KW-1185">Reference proteome</keyword>
<evidence type="ECO:0000313" key="7">
    <source>
        <dbReference type="EMBL" id="KAG5635244.1"/>
    </source>
</evidence>
<dbReference type="Pfam" id="PF04082">
    <property type="entry name" value="Fungal_trans"/>
    <property type="match status" value="1"/>
</dbReference>
<keyword evidence="3" id="KW-0805">Transcription regulation</keyword>
<dbReference type="GO" id="GO:0000981">
    <property type="term" value="F:DNA-binding transcription factor activity, RNA polymerase II-specific"/>
    <property type="evidence" value="ECO:0007669"/>
    <property type="project" value="InterPro"/>
</dbReference>
<name>A0A9P7FNH1_9AGAR</name>
<dbReference type="GO" id="GO:0005634">
    <property type="term" value="C:nucleus"/>
    <property type="evidence" value="ECO:0007669"/>
    <property type="project" value="UniProtKB-SubCell"/>
</dbReference>
<dbReference type="CDD" id="cd12148">
    <property type="entry name" value="fungal_TF_MHR"/>
    <property type="match status" value="1"/>
</dbReference>
<dbReference type="PANTHER" id="PTHR47338">
    <property type="entry name" value="ZN(II)2CYS6 TRANSCRIPTION FACTOR (EUROFUNG)-RELATED"/>
    <property type="match status" value="1"/>
</dbReference>
<evidence type="ECO:0000259" key="6">
    <source>
        <dbReference type="Pfam" id="PF04082"/>
    </source>
</evidence>
<keyword evidence="4" id="KW-0804">Transcription</keyword>
<evidence type="ECO:0000256" key="1">
    <source>
        <dbReference type="ARBA" id="ARBA00004123"/>
    </source>
</evidence>
<keyword evidence="5" id="KW-0539">Nucleus</keyword>
<dbReference type="EMBL" id="JABCKI010006141">
    <property type="protein sequence ID" value="KAG5635244.1"/>
    <property type="molecule type" value="Genomic_DNA"/>
</dbReference>
<dbReference type="GO" id="GO:0003677">
    <property type="term" value="F:DNA binding"/>
    <property type="evidence" value="ECO:0007669"/>
    <property type="project" value="InterPro"/>
</dbReference>
<feature type="non-terminal residue" evidence="7">
    <location>
        <position position="1"/>
    </location>
</feature>
<evidence type="ECO:0000256" key="4">
    <source>
        <dbReference type="ARBA" id="ARBA00023163"/>
    </source>
</evidence>
<dbReference type="Proteomes" id="UP000717328">
    <property type="component" value="Unassembled WGS sequence"/>
</dbReference>
<reference evidence="7" key="1">
    <citation type="submission" date="2021-02" db="EMBL/GenBank/DDBJ databases">
        <authorList>
            <person name="Nieuwenhuis M."/>
            <person name="Van De Peppel L.J.J."/>
        </authorList>
    </citation>
    <scope>NUCLEOTIDE SEQUENCE</scope>
    <source>
        <strain evidence="7">D49</strain>
    </source>
</reference>
<organism evidence="7 8">
    <name type="scientific">Sphagnurus paluster</name>
    <dbReference type="NCBI Taxonomy" id="117069"/>
    <lineage>
        <taxon>Eukaryota</taxon>
        <taxon>Fungi</taxon>
        <taxon>Dikarya</taxon>
        <taxon>Basidiomycota</taxon>
        <taxon>Agaricomycotina</taxon>
        <taxon>Agaricomycetes</taxon>
        <taxon>Agaricomycetidae</taxon>
        <taxon>Agaricales</taxon>
        <taxon>Tricholomatineae</taxon>
        <taxon>Lyophyllaceae</taxon>
        <taxon>Sphagnurus</taxon>
    </lineage>
</organism>
<accession>A0A9P7FNH1</accession>
<keyword evidence="2" id="KW-0479">Metal-binding</keyword>
<feature type="domain" description="Xylanolytic transcriptional activator regulatory" evidence="6">
    <location>
        <begin position="112"/>
        <end position="298"/>
    </location>
</feature>
<sequence length="517" mass="56573">MQQLEQKIAELQDHIKTLESPGEMLGVALYNPYTRGDSPRGPVSRFALTDIPSTFPEDSASNAITTPQARDEHEPPTYEKRTILDTFFNTVCYAAARVGFFLDPKPTVDSMLHEPVGDPDHPTPALTHAIYLWGYHLSRSSSSASDREQSLKQVKYFLSEDLTGAHPHKVLHTIQAEVLLAHYYLSMGNVRESSRHAGDALGLALAAGLHRAVRDGAGASSRPMLSSTSSLGQSENIISRSQRIDAFWAVHTINVYLAVIQGPGATYSLELHAVDVPWPVEEEGSGPLSDQRDIRTSYNATILEFLDGKSTSGLSGKALHAKAVVLLEKAATIHVEGEYTFRFLTCIEILFLIDAPVDEHQERSTTNSDTGFSRLDTLIMDFQRSLPSITPSQASRSSVHLHITTHMLVYTALIKLHSPFVSSLTPGFGPARRQCIYATQAIAELTRIYLTYGSESSAVVADPIIGLAWGAVYELLLLLAAGYSATDKKDGCPPATFEAFYTILNALNVYSEEVPLL</sequence>
<reference evidence="7" key="2">
    <citation type="submission" date="2021-10" db="EMBL/GenBank/DDBJ databases">
        <title>Phylogenomics reveals ancestral predisposition of the termite-cultivated fungus Termitomyces towards a domesticated lifestyle.</title>
        <authorList>
            <person name="Auxier B."/>
            <person name="Grum-Grzhimaylo A."/>
            <person name="Cardenas M.E."/>
            <person name="Lodge J.D."/>
            <person name="Laessoe T."/>
            <person name="Pedersen O."/>
            <person name="Smith M.E."/>
            <person name="Kuyper T.W."/>
            <person name="Franco-Molano E.A."/>
            <person name="Baroni T.J."/>
            <person name="Aanen D.K."/>
        </authorList>
    </citation>
    <scope>NUCLEOTIDE SEQUENCE</scope>
    <source>
        <strain evidence="7">D49</strain>
    </source>
</reference>
<gene>
    <name evidence="7" type="ORF">H0H81_011942</name>
</gene>
<evidence type="ECO:0000256" key="3">
    <source>
        <dbReference type="ARBA" id="ARBA00023015"/>
    </source>
</evidence>
<dbReference type="PANTHER" id="PTHR47338:SF29">
    <property type="entry name" value="ZN(2)-C6 FUNGAL-TYPE DOMAIN-CONTAINING PROTEIN"/>
    <property type="match status" value="1"/>
</dbReference>
<evidence type="ECO:0000313" key="8">
    <source>
        <dbReference type="Proteomes" id="UP000717328"/>
    </source>
</evidence>
<proteinExistence type="predicted"/>
<evidence type="ECO:0000256" key="2">
    <source>
        <dbReference type="ARBA" id="ARBA00022723"/>
    </source>
</evidence>
<dbReference type="OrthoDB" id="2309723at2759"/>
<comment type="caution">
    <text evidence="7">The sequence shown here is derived from an EMBL/GenBank/DDBJ whole genome shotgun (WGS) entry which is preliminary data.</text>
</comment>
<protein>
    <recommendedName>
        <fullName evidence="6">Xylanolytic transcriptional activator regulatory domain-containing protein</fullName>
    </recommendedName>
</protein>
<dbReference type="AlphaFoldDB" id="A0A9P7FNH1"/>
<dbReference type="GO" id="GO:0008270">
    <property type="term" value="F:zinc ion binding"/>
    <property type="evidence" value="ECO:0007669"/>
    <property type="project" value="InterPro"/>
</dbReference>
<evidence type="ECO:0000256" key="5">
    <source>
        <dbReference type="ARBA" id="ARBA00023242"/>
    </source>
</evidence>
<dbReference type="InterPro" id="IPR007219">
    <property type="entry name" value="XnlR_reg_dom"/>
</dbReference>
<dbReference type="GO" id="GO:0006351">
    <property type="term" value="P:DNA-templated transcription"/>
    <property type="evidence" value="ECO:0007669"/>
    <property type="project" value="InterPro"/>
</dbReference>